<name>A0A914B542_PATMI</name>
<evidence type="ECO:0000313" key="3">
    <source>
        <dbReference type="EnsemblMetazoa" id="XP_038070930.1"/>
    </source>
</evidence>
<evidence type="ECO:0000313" key="4">
    <source>
        <dbReference type="Proteomes" id="UP000887568"/>
    </source>
</evidence>
<evidence type="ECO:0000256" key="2">
    <source>
        <dbReference type="SAM" id="MobiDB-lite"/>
    </source>
</evidence>
<proteinExistence type="predicted"/>
<sequence>MQPTTSTLLQQRSVRKADRFSQRNDASLRAKAKQAVLHELSEGLRVKAAKMRLAARGDGWASTVDRGAGPGAVGRAVANFGEVKKTSMKKEETGRSPTKISHSPSRSRIPVAKSHVKASPKSSHRVHFQSPASTPKKPGLPSSVSDPKSARMPRAKPGYIWNMGGRLKEIRIRHLARKFLHIWIAAAFGRVRPSVVRQHYRKRLLSAALREWIDFWWTSRREWKLQIRADYHRRYHICQTVWYAWKEYVLLEKIKSSKDAVAVAHANGKLQSRVLEAWKVYVVSRRAKTALRRKADSHAAMRYLEWAWVRWMSQRQAVQDRQEAGDFAVQHWAQNLVHKTWRRWIAATQDKLEQRHKDQKGIDLYERNLVAKCFYKGFVSYTTHRRDRRREKAYTSQLHRDDLLLKSWQHWHGRWYTLRLMQEQREKLYVMAERCRLRKHFVRWRYFIKLKFERRMKIQVAEQHYRCQLLKSSFGALQLAVVRQRLQERRKAKAEMFRNHSLLLHAMQRWIQRCEEKEELSLFTLSRQARGMFRSRILSQMMQKWKEYTAWRRKRQAQYVMAEAHYLSRLLPKCLHSLKVYAQGQQDQRCNGIQAISFHRECVLGFYFVRWWHMFQTSQNLNTMHRMAVLHYDGTLGKRMLRKWKHRMRRKQQLEEKEAMAVEHHEEHLCASALTTWKEFVADCHKRREQEHKASSHSCMRQLGKIWKAWTMYTIQCRIKKDKIRRAVNYRQQLLENRVLTAWKVYQQRAKEIEKEAERRKLSKDQECSGWALKQWHWNVNEQTRERILEERARQYWMKSIKAKIITSWQQYAVLHSHKRKSDVEELHRIQDKLNRGKLGRVFRIWQLSYVRSLASRNQTDRAIRHWRDKVMKQAFQNWCLFKQQEIRKQLLLRQSMWLHNTRLSAKFFLRWRAEFHKSKEHQTKTVMALWQWSLVLQRRVLDAWLSYTAERLRKKQRLAEAMAQRRQYLLREGVGQWMRVGTFMAEQRSKVAAQHQAKSAYKIFHVVRRCATHWINMTQRGRSKSETKPRLNVRCPADQGYATLDALGETGSDVGGNPVPTHVDPSRGRTSLDRITSNKGPVSSSALPLIALSSKPQLREGFQAISRVVMESEPALRPRPLPRRPDFLMESLQKEGLWASQPSSGKPAARDAPHEPGQELFLKQQQLSSGNAGTPHQTGLPMASDMESMPRAAQPQPLSTADHQIPRQHGSEPLRREAPVSVDSESIPHRRSPPVPSPPAELVKPCSGGQLPASEKTKSRPWVTDLRPHAGGSEHVEVELQAASSFRDRVGMDVLPAEPLVEVREDIGKLEPFQGGVVKETSEGLFEADSSNDRRQDASPQFDGERRPELSSSQPPEKLVLLPPSAFMTSRAVAAKPRTSKTTPTTTSSQNTAHVVPKTVNLTPEDQQLITPSSLRNNEYEQHQHQLQTLQLESVKTDSEYKDQWAEPHVLDQSGEQHQRTRMRGGMDDTQSQDIYEEIQQIHEKLQDYQRAKEKFRTLKEQRCQLGTWLAEYQRIHGQEAEGKDQDVVEVTEELQQIDLEMSELSQKLKEDKPRVGRLISRVNALMAQTQE</sequence>
<keyword evidence="4" id="KW-1185">Reference proteome</keyword>
<organism evidence="3 4">
    <name type="scientific">Patiria miniata</name>
    <name type="common">Bat star</name>
    <name type="synonym">Asterina miniata</name>
    <dbReference type="NCBI Taxonomy" id="46514"/>
    <lineage>
        <taxon>Eukaryota</taxon>
        <taxon>Metazoa</taxon>
        <taxon>Echinodermata</taxon>
        <taxon>Eleutherozoa</taxon>
        <taxon>Asterozoa</taxon>
        <taxon>Asteroidea</taxon>
        <taxon>Valvatacea</taxon>
        <taxon>Valvatida</taxon>
        <taxon>Asterinidae</taxon>
        <taxon>Patiria</taxon>
    </lineage>
</organism>
<feature type="coiled-coil region" evidence="1">
    <location>
        <begin position="1473"/>
        <end position="1503"/>
    </location>
</feature>
<feature type="region of interest" description="Disordered" evidence="2">
    <location>
        <begin position="1"/>
        <end position="26"/>
    </location>
</feature>
<feature type="compositionally biased region" description="Basic and acidic residues" evidence="2">
    <location>
        <begin position="83"/>
        <end position="94"/>
    </location>
</feature>
<feature type="region of interest" description="Disordered" evidence="2">
    <location>
        <begin position="1047"/>
        <end position="1081"/>
    </location>
</feature>
<reference evidence="3" key="1">
    <citation type="submission" date="2022-11" db="UniProtKB">
        <authorList>
            <consortium name="EnsemblMetazoa"/>
        </authorList>
    </citation>
    <scope>IDENTIFICATION</scope>
</reference>
<feature type="compositionally biased region" description="Polar residues" evidence="2">
    <location>
        <begin position="95"/>
        <end position="106"/>
    </location>
</feature>
<dbReference type="EnsemblMetazoa" id="XM_038215002.1">
    <property type="protein sequence ID" value="XP_038070930.1"/>
    <property type="gene ID" value="LOC119739881"/>
</dbReference>
<dbReference type="GO" id="GO:0019902">
    <property type="term" value="F:phosphatase binding"/>
    <property type="evidence" value="ECO:0007669"/>
    <property type="project" value="TreeGrafter"/>
</dbReference>
<feature type="region of interest" description="Disordered" evidence="2">
    <location>
        <begin position="1167"/>
        <end position="1275"/>
    </location>
</feature>
<protein>
    <recommendedName>
        <fullName evidence="5">SFI1</fullName>
    </recommendedName>
</protein>
<dbReference type="GeneID" id="119739881"/>
<feature type="compositionally biased region" description="Basic and acidic residues" evidence="2">
    <location>
        <begin position="1210"/>
        <end position="1219"/>
    </location>
</feature>
<evidence type="ECO:0008006" key="5">
    <source>
        <dbReference type="Google" id="ProtNLM"/>
    </source>
</evidence>
<feature type="region of interest" description="Disordered" evidence="2">
    <location>
        <begin position="1315"/>
        <end position="1359"/>
    </location>
</feature>
<keyword evidence="1" id="KW-0175">Coiled coil</keyword>
<dbReference type="Proteomes" id="UP000887568">
    <property type="component" value="Unplaced"/>
</dbReference>
<feature type="compositionally biased region" description="Basic and acidic residues" evidence="2">
    <location>
        <begin position="1332"/>
        <end position="1350"/>
    </location>
</feature>
<feature type="region of interest" description="Disordered" evidence="2">
    <location>
        <begin position="1373"/>
        <end position="1393"/>
    </location>
</feature>
<dbReference type="InterPro" id="IPR052270">
    <property type="entry name" value="CACF_protein"/>
</dbReference>
<feature type="compositionally biased region" description="Basic residues" evidence="2">
    <location>
        <begin position="114"/>
        <end position="127"/>
    </location>
</feature>
<feature type="region of interest" description="Disordered" evidence="2">
    <location>
        <begin position="83"/>
        <end position="152"/>
    </location>
</feature>
<accession>A0A914B542</accession>
<feature type="compositionally biased region" description="Polar residues" evidence="2">
    <location>
        <begin position="1167"/>
        <end position="1178"/>
    </location>
</feature>
<dbReference type="OMA" id="RCENNEE"/>
<feature type="compositionally biased region" description="Polar residues" evidence="2">
    <location>
        <begin position="1"/>
        <end position="12"/>
    </location>
</feature>
<feature type="compositionally biased region" description="Low complexity" evidence="2">
    <location>
        <begin position="1381"/>
        <end position="1393"/>
    </location>
</feature>
<dbReference type="OrthoDB" id="195843at2759"/>
<dbReference type="PANTHER" id="PTHR22028:SF4">
    <property type="entry name" value="PROTEIN SFI1 HOMOLOG"/>
    <property type="match status" value="1"/>
</dbReference>
<dbReference type="RefSeq" id="XP_038070930.1">
    <property type="nucleotide sequence ID" value="XM_038215002.1"/>
</dbReference>
<dbReference type="PANTHER" id="PTHR22028">
    <property type="entry name" value="SFI1 SPINDLE BODY DOMAIN-CONTAINING PROTEIN-RELATED"/>
    <property type="match status" value="1"/>
</dbReference>
<feature type="compositionally biased region" description="Basic and acidic residues" evidence="2">
    <location>
        <begin position="15"/>
        <end position="26"/>
    </location>
</feature>
<evidence type="ECO:0000256" key="1">
    <source>
        <dbReference type="SAM" id="Coils"/>
    </source>
</evidence>